<dbReference type="InterPro" id="IPR051586">
    <property type="entry name" value="PKC-binding_NELL"/>
</dbReference>
<dbReference type="PROSITE" id="PS50050">
    <property type="entry name" value="TNFR_NGFR_2"/>
    <property type="match status" value="2"/>
</dbReference>
<feature type="chain" id="PRO_5040142949" description="TNFR-Cys domain-containing protein" evidence="5">
    <location>
        <begin position="30"/>
        <end position="921"/>
    </location>
</feature>
<evidence type="ECO:0000313" key="8">
    <source>
        <dbReference type="Proteomes" id="UP001152803"/>
    </source>
</evidence>
<dbReference type="Pfam" id="PF00020">
    <property type="entry name" value="TNFR_c6"/>
    <property type="match status" value="2"/>
</dbReference>
<dbReference type="PANTHER" id="PTHR24042">
    <property type="entry name" value="NEL HOMOLOG"/>
    <property type="match status" value="1"/>
</dbReference>
<protein>
    <recommendedName>
        <fullName evidence="6">TNFR-Cys domain-containing protein</fullName>
    </recommendedName>
</protein>
<organism evidence="7 8">
    <name type="scientific">Conger conger</name>
    <name type="common">Conger eel</name>
    <name type="synonym">Muraena conger</name>
    <dbReference type="NCBI Taxonomy" id="82655"/>
    <lineage>
        <taxon>Eukaryota</taxon>
        <taxon>Metazoa</taxon>
        <taxon>Chordata</taxon>
        <taxon>Craniata</taxon>
        <taxon>Vertebrata</taxon>
        <taxon>Euteleostomi</taxon>
        <taxon>Actinopterygii</taxon>
        <taxon>Neopterygii</taxon>
        <taxon>Teleostei</taxon>
        <taxon>Anguilliformes</taxon>
        <taxon>Congridae</taxon>
        <taxon>Conger</taxon>
    </lineage>
</organism>
<comment type="caution">
    <text evidence="3">Lacks conserved residue(s) required for the propagation of feature annotation.</text>
</comment>
<sequence length="921" mass="101644">MIVSRTRLFLLQRTVLFVIVGSVAEICRGVHCFTAETADSRPCIGTHCQGRYSRQPWQFTPTTQGRSAQIAPNHHNTHHPSSPSRAISDPYTIIHPQRGGSDLRRESARMRPSEVSYGCTGADCITPQRQASNDTRECRGIECKLPMRIRPKPRPRPCVGESCPAGFEDAVSQPTLVHMQDRAAQGLGEFPDFGYPASELGGAPLGFQLTCDIKPGENEVPSEDALILQLQLAKGQEKFVETLRAQQVVIRDLQQSLTEQQDTLISQQRQILDQQRKMYEQMDLIKVQYGMLSETIKQMSFQSLQGDIQSYFESHLQGLQDQVRSHLQKSYKVDVDAKVMDVGHPLLDCGSCGPEEYCDFQRDTPRCERCTMCPSGFFLVSQCSPTSDRICQDRDECLEIPNLCGERVKCLNTPGGFRCLGVSEREAAASVCGHDYFYNQALQECQACSDCDGEPVAFACSATSDTVCGSPSDVKMSQCWAAMVSLPPAKDPSSQIYPGMQLNIHGKEPSTLLSNQEGALAFQVHGLIWADHNFALKHNCRNFLQLSIRMNSSEDDGHDLSGVRVEQPDSKFYQSVSVSGAAEVEPNHSLSLFLKSPNHHCNQSKDLHVYDLQMPFSLLWLSHDTGAVAMTAHTSVSVHYQTTYRPTFKVISVSDPYMLSLSHDSRAVRFTESGVVKFVIQQAIYSMGHTCIREGYSLVSYLNRNATNTELMEVFKSGVNYRDTSISLSGVANVEAGDMLSFEIHTPVHCNVRYFGDGTGISTLSLIWIPSAASSALSATISKMGLPSGAVRHKALSFQQVSGSVPQVQLVATGQYARKNFVFRESGVANVAFNLKLIHSCNLVKLVLHRQEGDQAQSALVAQQVGGHMPEGAEWTSVGLRATFEVHNGTMVFITLDCVRGRINQITHEGGTNISILWVTS</sequence>
<evidence type="ECO:0000256" key="3">
    <source>
        <dbReference type="PROSITE-ProRule" id="PRU00206"/>
    </source>
</evidence>
<dbReference type="EMBL" id="JAFJMO010000004">
    <property type="protein sequence ID" value="KAJ8279243.1"/>
    <property type="molecule type" value="Genomic_DNA"/>
</dbReference>
<proteinExistence type="predicted"/>
<dbReference type="PROSITE" id="PS00652">
    <property type="entry name" value="TNFR_NGFR_1"/>
    <property type="match status" value="2"/>
</dbReference>
<keyword evidence="8" id="KW-1185">Reference proteome</keyword>
<evidence type="ECO:0000256" key="5">
    <source>
        <dbReference type="SAM" id="SignalP"/>
    </source>
</evidence>
<dbReference type="GO" id="GO:0032502">
    <property type="term" value="P:developmental process"/>
    <property type="evidence" value="ECO:0007669"/>
    <property type="project" value="UniProtKB-ARBA"/>
</dbReference>
<feature type="domain" description="TNFR-Cys" evidence="6">
    <location>
        <begin position="351"/>
        <end position="391"/>
    </location>
</feature>
<dbReference type="Gene3D" id="2.10.50.10">
    <property type="entry name" value="Tumor Necrosis Factor Receptor, subunit A, domain 2"/>
    <property type="match status" value="1"/>
</dbReference>
<keyword evidence="2" id="KW-0325">Glycoprotein</keyword>
<evidence type="ECO:0000313" key="7">
    <source>
        <dbReference type="EMBL" id="KAJ8279243.1"/>
    </source>
</evidence>
<feature type="disulfide bond" evidence="3">
    <location>
        <begin position="373"/>
        <end position="391"/>
    </location>
</feature>
<evidence type="ECO:0000256" key="1">
    <source>
        <dbReference type="ARBA" id="ARBA00023157"/>
    </source>
</evidence>
<keyword evidence="1 3" id="KW-1015">Disulfide bond</keyword>
<feature type="region of interest" description="Disordered" evidence="4">
    <location>
        <begin position="62"/>
        <end position="91"/>
    </location>
</feature>
<feature type="signal peptide" evidence="5">
    <location>
        <begin position="1"/>
        <end position="29"/>
    </location>
</feature>
<dbReference type="InterPro" id="IPR001368">
    <property type="entry name" value="TNFR/NGFR_Cys_rich_reg"/>
</dbReference>
<keyword evidence="5" id="KW-0732">Signal</keyword>
<dbReference type="InterPro" id="IPR018097">
    <property type="entry name" value="EGF_Ca-bd_CS"/>
</dbReference>
<evidence type="ECO:0000256" key="2">
    <source>
        <dbReference type="ARBA" id="ARBA00023180"/>
    </source>
</evidence>
<dbReference type="GO" id="GO:0005615">
    <property type="term" value="C:extracellular space"/>
    <property type="evidence" value="ECO:0007669"/>
    <property type="project" value="TreeGrafter"/>
</dbReference>
<dbReference type="PROSITE" id="PS01187">
    <property type="entry name" value="EGF_CA"/>
    <property type="match status" value="1"/>
</dbReference>
<feature type="repeat" description="TNFR-Cys" evidence="3">
    <location>
        <begin position="431"/>
        <end position="468"/>
    </location>
</feature>
<dbReference type="Proteomes" id="UP001152803">
    <property type="component" value="Unassembled WGS sequence"/>
</dbReference>
<dbReference type="AlphaFoldDB" id="A0A9Q1I3S2"/>
<feature type="repeat" description="TNFR-Cys" evidence="3">
    <location>
        <begin position="351"/>
        <end position="391"/>
    </location>
</feature>
<name>A0A9Q1I3S2_CONCO</name>
<dbReference type="Gene3D" id="2.10.25.10">
    <property type="entry name" value="Laminin"/>
    <property type="match status" value="1"/>
</dbReference>
<feature type="disulfide bond" evidence="3">
    <location>
        <begin position="352"/>
        <end position="367"/>
    </location>
</feature>
<dbReference type="SMART" id="SM00208">
    <property type="entry name" value="TNFR"/>
    <property type="match status" value="2"/>
</dbReference>
<dbReference type="GO" id="GO:0005509">
    <property type="term" value="F:calcium ion binding"/>
    <property type="evidence" value="ECO:0007669"/>
    <property type="project" value="InterPro"/>
</dbReference>
<feature type="domain" description="TNFR-Cys" evidence="6">
    <location>
        <begin position="431"/>
        <end position="468"/>
    </location>
</feature>
<feature type="disulfide bond" evidence="3">
    <location>
        <begin position="370"/>
        <end position="383"/>
    </location>
</feature>
<evidence type="ECO:0000256" key="4">
    <source>
        <dbReference type="SAM" id="MobiDB-lite"/>
    </source>
</evidence>
<dbReference type="GO" id="GO:0008201">
    <property type="term" value="F:heparin binding"/>
    <property type="evidence" value="ECO:0007669"/>
    <property type="project" value="TreeGrafter"/>
</dbReference>
<reference evidence="7" key="1">
    <citation type="journal article" date="2023" name="Science">
        <title>Genome structures resolve the early diversification of teleost fishes.</title>
        <authorList>
            <person name="Parey E."/>
            <person name="Louis A."/>
            <person name="Montfort J."/>
            <person name="Bouchez O."/>
            <person name="Roques C."/>
            <person name="Iampietro C."/>
            <person name="Lluch J."/>
            <person name="Castinel A."/>
            <person name="Donnadieu C."/>
            <person name="Desvignes T."/>
            <person name="Floi Bucao C."/>
            <person name="Jouanno E."/>
            <person name="Wen M."/>
            <person name="Mejri S."/>
            <person name="Dirks R."/>
            <person name="Jansen H."/>
            <person name="Henkel C."/>
            <person name="Chen W.J."/>
            <person name="Zahm M."/>
            <person name="Cabau C."/>
            <person name="Klopp C."/>
            <person name="Thompson A.W."/>
            <person name="Robinson-Rechavi M."/>
            <person name="Braasch I."/>
            <person name="Lecointre G."/>
            <person name="Bobe J."/>
            <person name="Postlethwait J.H."/>
            <person name="Berthelot C."/>
            <person name="Roest Crollius H."/>
            <person name="Guiguen Y."/>
        </authorList>
    </citation>
    <scope>NUCLEOTIDE SEQUENCE</scope>
    <source>
        <strain evidence="7">Concon-B</strain>
    </source>
</reference>
<dbReference type="PANTHER" id="PTHR24042:SF8">
    <property type="match status" value="1"/>
</dbReference>
<gene>
    <name evidence="7" type="ORF">COCON_G00063090</name>
</gene>
<comment type="caution">
    <text evidence="7">The sequence shown here is derived from an EMBL/GenBank/DDBJ whole genome shotgun (WGS) entry which is preliminary data.</text>
</comment>
<dbReference type="OrthoDB" id="6083769at2759"/>
<evidence type="ECO:0000259" key="6">
    <source>
        <dbReference type="PROSITE" id="PS50050"/>
    </source>
</evidence>
<accession>A0A9Q1I3S2</accession>